<sequence>MDTTMCLQVPDQEGTDKYTASIELSNACRQFYKSRVEAANCIKTRWERNAAHVTRRTSGNDNDHTGNRDNSNTSRKQRNSIDEAMEKLRTEMASSAGFQCDGFLVRPAKSQYRGYRLKVRWPLATVTVAGNYRYDTSHEPGHFKLTLNPCRLDPPPATGPAVG</sequence>
<accession>A0ABD0KTH6</accession>
<dbReference type="EMBL" id="JACVVK020000126">
    <property type="protein sequence ID" value="KAK7490484.1"/>
    <property type="molecule type" value="Genomic_DNA"/>
</dbReference>
<evidence type="ECO:0000256" key="1">
    <source>
        <dbReference type="SAM" id="MobiDB-lite"/>
    </source>
</evidence>
<dbReference type="AlphaFoldDB" id="A0ABD0KTH6"/>
<proteinExistence type="predicted"/>
<name>A0ABD0KTH6_9CAEN</name>
<keyword evidence="3" id="KW-1185">Reference proteome</keyword>
<organism evidence="2 3">
    <name type="scientific">Batillaria attramentaria</name>
    <dbReference type="NCBI Taxonomy" id="370345"/>
    <lineage>
        <taxon>Eukaryota</taxon>
        <taxon>Metazoa</taxon>
        <taxon>Spiralia</taxon>
        <taxon>Lophotrochozoa</taxon>
        <taxon>Mollusca</taxon>
        <taxon>Gastropoda</taxon>
        <taxon>Caenogastropoda</taxon>
        <taxon>Sorbeoconcha</taxon>
        <taxon>Cerithioidea</taxon>
        <taxon>Batillariidae</taxon>
        <taxon>Batillaria</taxon>
    </lineage>
</organism>
<protein>
    <submittedName>
        <fullName evidence="2">Uncharacterized protein</fullName>
    </submittedName>
</protein>
<comment type="caution">
    <text evidence="2">The sequence shown here is derived from an EMBL/GenBank/DDBJ whole genome shotgun (WGS) entry which is preliminary data.</text>
</comment>
<evidence type="ECO:0000313" key="3">
    <source>
        <dbReference type="Proteomes" id="UP001519460"/>
    </source>
</evidence>
<evidence type="ECO:0000313" key="2">
    <source>
        <dbReference type="EMBL" id="KAK7490484.1"/>
    </source>
</evidence>
<dbReference type="Proteomes" id="UP001519460">
    <property type="component" value="Unassembled WGS sequence"/>
</dbReference>
<feature type="region of interest" description="Disordered" evidence="1">
    <location>
        <begin position="52"/>
        <end position="79"/>
    </location>
</feature>
<reference evidence="2 3" key="1">
    <citation type="journal article" date="2023" name="Sci. Data">
        <title>Genome assembly of the Korean intertidal mud-creeper Batillaria attramentaria.</title>
        <authorList>
            <person name="Patra A.K."/>
            <person name="Ho P.T."/>
            <person name="Jun S."/>
            <person name="Lee S.J."/>
            <person name="Kim Y."/>
            <person name="Won Y.J."/>
        </authorList>
    </citation>
    <scope>NUCLEOTIDE SEQUENCE [LARGE SCALE GENOMIC DNA]</scope>
    <source>
        <strain evidence="2">Wonlab-2016</strain>
    </source>
</reference>
<gene>
    <name evidence="2" type="ORF">BaRGS_00018270</name>
</gene>